<comment type="similarity">
    <text evidence="2">Belongs to the FAD-binding oxidoreductase/transferase type 4 family.</text>
</comment>
<evidence type="ECO:0000256" key="4">
    <source>
        <dbReference type="ARBA" id="ARBA00022827"/>
    </source>
</evidence>
<dbReference type="EMBL" id="CP025781">
    <property type="protein sequence ID" value="QBC43686.1"/>
    <property type="molecule type" value="Genomic_DNA"/>
</dbReference>
<dbReference type="AlphaFoldDB" id="A0A7G3G918"/>
<evidence type="ECO:0000256" key="2">
    <source>
        <dbReference type="ARBA" id="ARBA00008000"/>
    </source>
</evidence>
<dbReference type="InterPro" id="IPR016169">
    <property type="entry name" value="FAD-bd_PCMH_sub2"/>
</dbReference>
<dbReference type="Pfam" id="PF01565">
    <property type="entry name" value="FAD_binding_4"/>
    <property type="match status" value="1"/>
</dbReference>
<name>A0A7G3G918_9NEIS</name>
<organism evidence="6 7">
    <name type="scientific">Iodobacter fluviatilis</name>
    <dbReference type="NCBI Taxonomy" id="537"/>
    <lineage>
        <taxon>Bacteria</taxon>
        <taxon>Pseudomonadati</taxon>
        <taxon>Pseudomonadota</taxon>
        <taxon>Betaproteobacteria</taxon>
        <taxon>Neisseriales</taxon>
        <taxon>Chitinibacteraceae</taxon>
        <taxon>Iodobacter</taxon>
    </lineage>
</organism>
<keyword evidence="4" id="KW-0274">FAD</keyword>
<dbReference type="Gene3D" id="1.10.45.10">
    <property type="entry name" value="Vanillyl-alcohol Oxidase, Chain A, domain 4"/>
    <property type="match status" value="1"/>
</dbReference>
<feature type="domain" description="FAD-binding PCMH-type" evidence="5">
    <location>
        <begin position="34"/>
        <end position="215"/>
    </location>
</feature>
<dbReference type="PANTHER" id="PTHR43716:SF2">
    <property type="entry name" value="BLL6224 PROTEIN"/>
    <property type="match status" value="1"/>
</dbReference>
<comment type="cofactor">
    <cofactor evidence="1">
        <name>FAD</name>
        <dbReference type="ChEBI" id="CHEBI:57692"/>
    </cofactor>
</comment>
<dbReference type="PANTHER" id="PTHR43716">
    <property type="entry name" value="D-2-HYDROXYGLUTARATE DEHYDROGENASE, MITOCHONDRIAL"/>
    <property type="match status" value="1"/>
</dbReference>
<dbReference type="SUPFAM" id="SSF56176">
    <property type="entry name" value="FAD-binding/transporter-associated domain-like"/>
    <property type="match status" value="1"/>
</dbReference>
<dbReference type="KEGG" id="ifl:C1H71_09095"/>
<dbReference type="Pfam" id="PF02913">
    <property type="entry name" value="FAD-oxidase_C"/>
    <property type="match status" value="1"/>
</dbReference>
<proteinExistence type="inferred from homology"/>
<dbReference type="GO" id="GO:0003824">
    <property type="term" value="F:catalytic activity"/>
    <property type="evidence" value="ECO:0007669"/>
    <property type="project" value="InterPro"/>
</dbReference>
<dbReference type="GO" id="GO:0022904">
    <property type="term" value="P:respiratory electron transport chain"/>
    <property type="evidence" value="ECO:0007669"/>
    <property type="project" value="TreeGrafter"/>
</dbReference>
<dbReference type="SUPFAM" id="SSF55103">
    <property type="entry name" value="FAD-linked oxidases, C-terminal domain"/>
    <property type="match status" value="1"/>
</dbReference>
<sequence length="463" mass="49683">MNIFLNELSQLLDVAGVLSGKATAAYCLDQRRRYQGAALAVARPRSTAEVSAVIKLCAQYGVAIVPQGGNTSLCGAATPDTSGKALVLSLERMNRVLKVDSDNNTIIVEAGAVLAQVQAAARAENRLFPADWAAADSCRMGGALATNAGGVNVLRYGNMRELTLGLEVVLPNGEIWDGLRGLRKDNTGYDLKQLFIGSEGTLGVITRAVLRLYPLPTAHATALVALDHPAAAVELLRGVQAAVGDRVTSFELISKPCFELLAKQCPSLPHPFKPLPEWAALLELSDGGDSEVLSDQLAQVLVTLDCENALLAQNSKQARDFWQLREHIPEAQRREGVSIKHDISVPVGSIPDFLTECGQELAAAFSDAAIIAFGHLGDGNLHYNVFRADKTAAIYSDEPMVNDIVYACVAKHNGSISAEHGIGQLKRHHLAKYRNPLELALMKRIKQSFDLAGIMNPGKVLLD</sequence>
<evidence type="ECO:0000256" key="3">
    <source>
        <dbReference type="ARBA" id="ARBA00022630"/>
    </source>
</evidence>
<reference evidence="6 7" key="1">
    <citation type="submission" date="2018-01" db="EMBL/GenBank/DDBJ databases">
        <title>Genome sequence of Iodobacter sp. strain PCH194 isolated from Indian Trans-Himalaya.</title>
        <authorList>
            <person name="Kumar V."/>
            <person name="Thakur V."/>
            <person name="Kumar S."/>
            <person name="Singh D."/>
        </authorList>
    </citation>
    <scope>NUCLEOTIDE SEQUENCE [LARGE SCALE GENOMIC DNA]</scope>
    <source>
        <strain evidence="6 7">PCH194</strain>
    </source>
</reference>
<gene>
    <name evidence="6" type="ORF">C1H71_09095</name>
</gene>
<dbReference type="Gene3D" id="3.30.70.2190">
    <property type="match status" value="1"/>
</dbReference>
<dbReference type="Proteomes" id="UP000515917">
    <property type="component" value="Chromosome"/>
</dbReference>
<dbReference type="InterPro" id="IPR006094">
    <property type="entry name" value="Oxid_FAD_bind_N"/>
</dbReference>
<dbReference type="FunFam" id="1.10.45.10:FF:000001">
    <property type="entry name" value="D-lactate dehydrogenase mitochondrial"/>
    <property type="match status" value="1"/>
</dbReference>
<dbReference type="GO" id="GO:0071949">
    <property type="term" value="F:FAD binding"/>
    <property type="evidence" value="ECO:0007669"/>
    <property type="project" value="InterPro"/>
</dbReference>
<protein>
    <submittedName>
        <fullName evidence="6">Hydroxyacid dehydrogenase</fullName>
    </submittedName>
</protein>
<dbReference type="InterPro" id="IPR016166">
    <property type="entry name" value="FAD-bd_PCMH"/>
</dbReference>
<dbReference type="InterPro" id="IPR051264">
    <property type="entry name" value="FAD-oxidored/transferase_4"/>
</dbReference>
<dbReference type="InterPro" id="IPR016164">
    <property type="entry name" value="FAD-linked_Oxase-like_C"/>
</dbReference>
<dbReference type="InterPro" id="IPR036318">
    <property type="entry name" value="FAD-bd_PCMH-like_sf"/>
</dbReference>
<dbReference type="PROSITE" id="PS51387">
    <property type="entry name" value="FAD_PCMH"/>
    <property type="match status" value="1"/>
</dbReference>
<dbReference type="Gene3D" id="3.30.465.10">
    <property type="match status" value="1"/>
</dbReference>
<accession>A0A7G3G918</accession>
<evidence type="ECO:0000313" key="7">
    <source>
        <dbReference type="Proteomes" id="UP000515917"/>
    </source>
</evidence>
<evidence type="ECO:0000259" key="5">
    <source>
        <dbReference type="PROSITE" id="PS51387"/>
    </source>
</evidence>
<evidence type="ECO:0000256" key="1">
    <source>
        <dbReference type="ARBA" id="ARBA00001974"/>
    </source>
</evidence>
<dbReference type="Gene3D" id="3.30.43.10">
    <property type="entry name" value="Uridine Diphospho-n-acetylenolpyruvylglucosamine Reductase, domain 2"/>
    <property type="match status" value="1"/>
</dbReference>
<dbReference type="InterPro" id="IPR004113">
    <property type="entry name" value="FAD-bd_oxidored_4_C"/>
</dbReference>
<dbReference type="InterPro" id="IPR016167">
    <property type="entry name" value="FAD-bd_PCMH_sub1"/>
</dbReference>
<evidence type="ECO:0000313" key="6">
    <source>
        <dbReference type="EMBL" id="QBC43686.1"/>
    </source>
</evidence>
<keyword evidence="3" id="KW-0285">Flavoprotein</keyword>
<dbReference type="RefSeq" id="WP_130106263.1">
    <property type="nucleotide sequence ID" value="NZ_CP025781.1"/>
</dbReference>
<dbReference type="Gene3D" id="3.30.70.2740">
    <property type="match status" value="1"/>
</dbReference>
<keyword evidence="7" id="KW-1185">Reference proteome</keyword>
<dbReference type="InterPro" id="IPR016171">
    <property type="entry name" value="Vanillyl_alc_oxidase_C-sub2"/>
</dbReference>